<organism evidence="10">
    <name type="scientific">Caulobacter sp. (strain K31)</name>
    <dbReference type="NCBI Taxonomy" id="366602"/>
    <lineage>
        <taxon>Bacteria</taxon>
        <taxon>Pseudomonadati</taxon>
        <taxon>Pseudomonadota</taxon>
        <taxon>Alphaproteobacteria</taxon>
        <taxon>Caulobacterales</taxon>
        <taxon>Caulobacteraceae</taxon>
        <taxon>Caulobacter</taxon>
    </lineage>
</organism>
<dbReference type="KEGG" id="cak:Caul_0587"/>
<dbReference type="Pfam" id="PF02780">
    <property type="entry name" value="Transketolase_C"/>
    <property type="match status" value="1"/>
</dbReference>
<evidence type="ECO:0000256" key="4">
    <source>
        <dbReference type="ARBA" id="ARBA00013321"/>
    </source>
</evidence>
<dbReference type="STRING" id="366602.Caul_0587"/>
<dbReference type="InterPro" id="IPR001017">
    <property type="entry name" value="DH_E1"/>
</dbReference>
<reference evidence="10" key="1">
    <citation type="submission" date="2008-01" db="EMBL/GenBank/DDBJ databases">
        <title>Complete sequence of chromosome of Caulobacter sp. K31.</title>
        <authorList>
            <consortium name="US DOE Joint Genome Institute"/>
            <person name="Copeland A."/>
            <person name="Lucas S."/>
            <person name="Lapidus A."/>
            <person name="Barry K."/>
            <person name="Glavina del Rio T."/>
            <person name="Dalin E."/>
            <person name="Tice H."/>
            <person name="Pitluck S."/>
            <person name="Bruce D."/>
            <person name="Goodwin L."/>
            <person name="Thompson L.S."/>
            <person name="Brettin T."/>
            <person name="Detter J.C."/>
            <person name="Han C."/>
            <person name="Schmutz J."/>
            <person name="Larimer F."/>
            <person name="Land M."/>
            <person name="Hauser L."/>
            <person name="Kyrpides N."/>
            <person name="Kim E."/>
            <person name="Stephens C."/>
            <person name="Richardson P."/>
        </authorList>
    </citation>
    <scope>NUCLEOTIDE SEQUENCE [LARGE SCALE GENOMIC DNA]</scope>
    <source>
        <strain evidence="10">K31</strain>
    </source>
</reference>
<evidence type="ECO:0000256" key="8">
    <source>
        <dbReference type="SAM" id="MobiDB-lite"/>
    </source>
</evidence>
<dbReference type="Gene3D" id="3.40.50.970">
    <property type="match status" value="2"/>
</dbReference>
<dbReference type="InterPro" id="IPR009014">
    <property type="entry name" value="Transketo_C/PFOR_II"/>
</dbReference>
<dbReference type="SMART" id="SM00861">
    <property type="entry name" value="Transket_pyr"/>
    <property type="match status" value="1"/>
</dbReference>
<dbReference type="EMBL" id="CP000927">
    <property type="protein sequence ID" value="ABZ69720.1"/>
    <property type="molecule type" value="Genomic_DNA"/>
</dbReference>
<feature type="domain" description="Transketolase-like pyrimidine-binding" evidence="9">
    <location>
        <begin position="348"/>
        <end position="523"/>
    </location>
</feature>
<comment type="cofactor">
    <cofactor evidence="1">
        <name>thiamine diphosphate</name>
        <dbReference type="ChEBI" id="CHEBI:58937"/>
    </cofactor>
</comment>
<evidence type="ECO:0000313" key="10">
    <source>
        <dbReference type="EMBL" id="ABZ69720.1"/>
    </source>
</evidence>
<keyword evidence="5" id="KW-0560">Oxidoreductase</keyword>
<accession>B0T7I2</accession>
<gene>
    <name evidence="10" type="ordered locus">Caul_0587</name>
</gene>
<evidence type="ECO:0000256" key="7">
    <source>
        <dbReference type="ARBA" id="ARBA00030680"/>
    </source>
</evidence>
<dbReference type="PANTHER" id="PTHR43257">
    <property type="entry name" value="PYRUVATE DEHYDROGENASE E1 COMPONENT BETA SUBUNIT"/>
    <property type="match status" value="1"/>
</dbReference>
<evidence type="ECO:0000256" key="2">
    <source>
        <dbReference type="ARBA" id="ARBA00003906"/>
    </source>
</evidence>
<dbReference type="CDD" id="cd02000">
    <property type="entry name" value="TPP_E1_PDC_ADC_BCADC"/>
    <property type="match status" value="1"/>
</dbReference>
<dbReference type="SUPFAM" id="SSF52922">
    <property type="entry name" value="TK C-terminal domain-like"/>
    <property type="match status" value="1"/>
</dbReference>
<dbReference type="CDD" id="cd07036">
    <property type="entry name" value="TPP_PYR_E1-PDHc-beta_like"/>
    <property type="match status" value="1"/>
</dbReference>
<comment type="subunit">
    <text evidence="3">Homodimer. Part of the 2-oxoglutarate dehydrogenase (OGDH) complex composed of E1 (2-oxoglutarate dehydrogenase), E2 (dihydrolipoamide succinyltransferase) and E3 (dihydrolipoamide dehydrogenase); the complex contains multiple copies of the three enzymatic components (E1, E2 and E3).</text>
</comment>
<dbReference type="InterPro" id="IPR005475">
    <property type="entry name" value="Transketolase-like_Pyr-bd"/>
</dbReference>
<dbReference type="FunFam" id="3.40.50.970:FF:000001">
    <property type="entry name" value="Pyruvate dehydrogenase E1 beta subunit"/>
    <property type="match status" value="1"/>
</dbReference>
<dbReference type="InterPro" id="IPR029061">
    <property type="entry name" value="THDP-binding"/>
</dbReference>
<protein>
    <recommendedName>
        <fullName evidence="4">2-oxoglutarate dehydrogenase E1 component</fullName>
    </recommendedName>
    <alternativeName>
        <fullName evidence="7">Alpha-ketoglutarate dehydrogenase</fullName>
    </alternativeName>
</protein>
<evidence type="ECO:0000256" key="5">
    <source>
        <dbReference type="ARBA" id="ARBA00023002"/>
    </source>
</evidence>
<sequence length="680" mass="71714">MPGTNPRATKEDAAKAAFLSEMFGKICFVRAFEEEALRLTQANPPRVAGSMHLCAGQEVVPVAAMEALGDEDQVVCTYRGHGWALAAGLDPEAVMAEICQRSTGLNGGRAGSAYMMAPHTRFIGENSIVGAGTTIACGVAMANRLRGRDNVVMVTIGDGAMNQGSVHEAMAFAAVRKLPVIFVVENNGWSELTPTSDMFHAERLAVRGKAYGIPSATISGTDPVVVRDSFAMAAAHARAGNGPSLIECTVPRLWGHYNRDIEHYRSKADRAEATARDPLVLLAARLQQDGVMTDDEVAAIRKSQEDAARALVLRVMASPAPSPADALQPIHGQTTEDRKARAPESRSMSYVEAVNAALRAELEEDERTVLYGEDVGKSGGIFAASRYLQRDFGADRVFDTPIAENAILGSAVGAALGGLKPIVEIMWADFIFVALDQLVNQAANVRYITAGKSSVPLVVRTQQGATPGSCAQHSQSIEAILAHVPGLKVALAATPHDAYTLLRAAAADPDPCVVIEARALYADKGEVEIAATAEPAGRARLRRSGADLAIITWGTMVGPALAAAERLAAAGCDTAVLDLRWLAPLDEAALLEVVRKAGGRVLVVHEAVRTGGFGAEIVARLHEALTGEMALRIRRVTTPDTRIPAAPSLQAALIPDADSIIAAALALTGKPYDVTQETVA</sequence>
<evidence type="ECO:0000256" key="6">
    <source>
        <dbReference type="ARBA" id="ARBA00023052"/>
    </source>
</evidence>
<dbReference type="HOGENOM" id="CLU_012907_2_1_5"/>
<name>B0T7I2_CAUSK</name>
<dbReference type="Pfam" id="PF02779">
    <property type="entry name" value="Transket_pyr"/>
    <property type="match status" value="1"/>
</dbReference>
<evidence type="ECO:0000256" key="1">
    <source>
        <dbReference type="ARBA" id="ARBA00001964"/>
    </source>
</evidence>
<dbReference type="Pfam" id="PF00676">
    <property type="entry name" value="E1_dh"/>
    <property type="match status" value="1"/>
</dbReference>
<comment type="function">
    <text evidence="2">E1 component of the 2-oxoglutarate dehydrogenase (OGDH) complex which catalyzes the decarboxylation of 2-oxoglutarate, the first step in the conversion of 2-oxoglutarate to succinyl-CoA and CO(2).</text>
</comment>
<feature type="compositionally biased region" description="Basic and acidic residues" evidence="8">
    <location>
        <begin position="334"/>
        <end position="344"/>
    </location>
</feature>
<proteinExistence type="predicted"/>
<dbReference type="Gene3D" id="3.40.50.920">
    <property type="match status" value="1"/>
</dbReference>
<feature type="region of interest" description="Disordered" evidence="8">
    <location>
        <begin position="320"/>
        <end position="345"/>
    </location>
</feature>
<dbReference type="eggNOG" id="COG1071">
    <property type="taxonomic scope" value="Bacteria"/>
</dbReference>
<dbReference type="GO" id="GO:0016624">
    <property type="term" value="F:oxidoreductase activity, acting on the aldehyde or oxo group of donors, disulfide as acceptor"/>
    <property type="evidence" value="ECO:0007669"/>
    <property type="project" value="InterPro"/>
</dbReference>
<dbReference type="PANTHER" id="PTHR43257:SF2">
    <property type="entry name" value="PYRUVATE DEHYDROGENASE E1 COMPONENT SUBUNIT BETA"/>
    <property type="match status" value="1"/>
</dbReference>
<dbReference type="eggNOG" id="COG0022">
    <property type="taxonomic scope" value="Bacteria"/>
</dbReference>
<evidence type="ECO:0000256" key="3">
    <source>
        <dbReference type="ARBA" id="ARBA00011301"/>
    </source>
</evidence>
<evidence type="ECO:0000259" key="9">
    <source>
        <dbReference type="SMART" id="SM00861"/>
    </source>
</evidence>
<dbReference type="InterPro" id="IPR033248">
    <property type="entry name" value="Transketolase_C"/>
</dbReference>
<dbReference type="SUPFAM" id="SSF52518">
    <property type="entry name" value="Thiamin diphosphate-binding fold (THDP-binding)"/>
    <property type="match status" value="2"/>
</dbReference>
<dbReference type="AlphaFoldDB" id="B0T7I2"/>
<keyword evidence="6" id="KW-0786">Thiamine pyrophosphate</keyword>